<dbReference type="OrthoDB" id="5141958at2759"/>
<evidence type="ECO:0000313" key="5">
    <source>
        <dbReference type="Proteomes" id="UP000009097"/>
    </source>
</evidence>
<protein>
    <submittedName>
        <fullName evidence="4">Uncharacterized protein</fullName>
    </submittedName>
</protein>
<feature type="transmembrane region" description="Helical" evidence="2">
    <location>
        <begin position="268"/>
        <end position="290"/>
    </location>
</feature>
<feature type="region of interest" description="Disordered" evidence="1">
    <location>
        <begin position="308"/>
        <end position="331"/>
    </location>
</feature>
<feature type="transmembrane region" description="Helical" evidence="2">
    <location>
        <begin position="229"/>
        <end position="248"/>
    </location>
</feature>
<evidence type="ECO:0000256" key="1">
    <source>
        <dbReference type="SAM" id="MobiDB-lite"/>
    </source>
</evidence>
<feature type="transmembrane region" description="Helical" evidence="2">
    <location>
        <begin position="95"/>
        <end position="114"/>
    </location>
</feature>
<reference evidence="4" key="2">
    <citation type="journal article" date="2010" name="Nature">
        <title>Comparative genomics reveals mobile pathogenicity chromosomes in Fusarium.</title>
        <authorList>
            <person name="Ma L.J."/>
            <person name="van der Does H.C."/>
            <person name="Borkovich K.A."/>
            <person name="Coleman J.J."/>
            <person name="Daboussi M.J."/>
            <person name="Di Pietro A."/>
            <person name="Dufresne M."/>
            <person name="Freitag M."/>
            <person name="Grabherr M."/>
            <person name="Henrissat B."/>
            <person name="Houterman P.M."/>
            <person name="Kang S."/>
            <person name="Shim W.B."/>
            <person name="Woloshuk C."/>
            <person name="Xie X."/>
            <person name="Xu J.R."/>
            <person name="Antoniw J."/>
            <person name="Baker S.E."/>
            <person name="Bluhm B.H."/>
            <person name="Breakspear A."/>
            <person name="Brown D.W."/>
            <person name="Butchko R.A."/>
            <person name="Chapman S."/>
            <person name="Coulson R."/>
            <person name="Coutinho P.M."/>
            <person name="Danchin E.G."/>
            <person name="Diener A."/>
            <person name="Gale L.R."/>
            <person name="Gardiner D.M."/>
            <person name="Goff S."/>
            <person name="Hammond-Kosack K.E."/>
            <person name="Hilburn K."/>
            <person name="Hua-Van A."/>
            <person name="Jonkers W."/>
            <person name="Kazan K."/>
            <person name="Kodira C.D."/>
            <person name="Koehrsen M."/>
            <person name="Kumar L."/>
            <person name="Lee Y.H."/>
            <person name="Li L."/>
            <person name="Manners J.M."/>
            <person name="Miranda-Saavedra D."/>
            <person name="Mukherjee M."/>
            <person name="Park G."/>
            <person name="Park J."/>
            <person name="Park S.Y."/>
            <person name="Proctor R.H."/>
            <person name="Regev A."/>
            <person name="Ruiz-Roldan M.C."/>
            <person name="Sain D."/>
            <person name="Sakthikumar S."/>
            <person name="Sykes S."/>
            <person name="Schwartz D.C."/>
            <person name="Turgeon B.G."/>
            <person name="Wapinski I."/>
            <person name="Yoder O."/>
            <person name="Young S."/>
            <person name="Zeng Q."/>
            <person name="Zhou S."/>
            <person name="Galagan J."/>
            <person name="Cuomo C.A."/>
            <person name="Kistler H.C."/>
            <person name="Rep M."/>
        </authorList>
    </citation>
    <scope>NUCLEOTIDE SEQUENCE [LARGE SCALE GENOMIC DNA]</scope>
    <source>
        <strain evidence="4">4287</strain>
    </source>
</reference>
<dbReference type="EMBL" id="DS231699">
    <property type="protein sequence ID" value="KNB00334.1"/>
    <property type="molecule type" value="Genomic_DNA"/>
</dbReference>
<feature type="transmembrane region" description="Helical" evidence="2">
    <location>
        <begin position="196"/>
        <end position="217"/>
    </location>
</feature>
<dbReference type="GeneID" id="28959394"/>
<evidence type="ECO:0000256" key="3">
    <source>
        <dbReference type="SAM" id="SignalP"/>
    </source>
</evidence>
<feature type="chain" id="PRO_5005324187" evidence="3">
    <location>
        <begin position="30"/>
        <end position="402"/>
    </location>
</feature>
<dbReference type="Proteomes" id="UP000009097">
    <property type="component" value="Unassembled WGS sequence"/>
</dbReference>
<feature type="transmembrane region" description="Helical" evidence="2">
    <location>
        <begin position="120"/>
        <end position="138"/>
    </location>
</feature>
<dbReference type="AlphaFoldDB" id="A0A0J9ULN0"/>
<keyword evidence="2" id="KW-0812">Transmembrane</keyword>
<dbReference type="KEGG" id="fox:FOXG_18688"/>
<reference evidence="4" key="1">
    <citation type="submission" date="2007-04" db="EMBL/GenBank/DDBJ databases">
        <authorList>
            <consortium name="The Broad Institute Genome Sequencing Platform"/>
            <person name="Birren B."/>
            <person name="Lander E."/>
            <person name="Galagan J."/>
            <person name="Nusbaum C."/>
            <person name="Devon K."/>
            <person name="Ma L.-J."/>
            <person name="Jaffe D."/>
            <person name="Butler J."/>
            <person name="Alvarez P."/>
            <person name="Gnerre S."/>
            <person name="Grabherr M."/>
            <person name="Kleber M."/>
            <person name="Mauceli E."/>
            <person name="Brockman W."/>
            <person name="MacCallum I.A."/>
            <person name="Young S."/>
            <person name="LaButti K."/>
            <person name="DeCaprio D."/>
            <person name="Crawford M."/>
            <person name="Koehrsen M."/>
            <person name="Engels R."/>
            <person name="Montgomery P."/>
            <person name="Pearson M."/>
            <person name="Howarth C."/>
            <person name="Larson L."/>
            <person name="White J."/>
            <person name="O'Leary S."/>
            <person name="Kodira C."/>
            <person name="Zeng Q."/>
            <person name="Yandava C."/>
            <person name="Alvarado L."/>
            <person name="Kistler C."/>
            <person name="Shim W.-B."/>
            <person name="Kang S."/>
            <person name="Woloshuk C."/>
        </authorList>
    </citation>
    <scope>NUCLEOTIDE SEQUENCE</scope>
    <source>
        <strain evidence="4">4287</strain>
    </source>
</reference>
<sequence>MSSESQPTAEVTGPTAFWILASLASAAAAQPSGNRKRDNDLFGGNVDIVRSIPAVCLIDSIFDLFVLAGGISRFLSSHNSTQQSRRNSPKATGLVIRLALTIFTVLPQTIKVFSLQGVPATQICAFIFFFANITKLLVSICGWEPEGILQEKDDSTSIDVFLSSVLQAPFEFWIWFNISRQASFKLSTELENLCEWAAMVVTFSMVLQVVIWIAYLVARRRLDLSRSLYIVPMRGFYLVMVVLGLARQPSARNPSQATIKPPPRWMDVFNYSSGLIICTAIVSIAIAKLLESIGTLLALLLSRDSSEDEQSGQSEVQSTSGEDTAEEQDETREQMFAGHPGAWLGRIGVAPDQLVVRGLTLNTTASTSITLTLFNLITTVFYYLVYFDGTGTENPSWTSVLG</sequence>
<keyword evidence="2" id="KW-1133">Transmembrane helix</keyword>
<feature type="signal peptide" evidence="3">
    <location>
        <begin position="1"/>
        <end position="29"/>
    </location>
</feature>
<evidence type="ECO:0000313" key="4">
    <source>
        <dbReference type="EMBL" id="KNB00334.1"/>
    </source>
</evidence>
<gene>
    <name evidence="4" type="ORF">FOXG_18688</name>
</gene>
<accession>A0A0J9ULN0</accession>
<dbReference type="VEuPathDB" id="FungiDB:FOXG_18688"/>
<keyword evidence="2" id="KW-0472">Membrane</keyword>
<evidence type="ECO:0000256" key="2">
    <source>
        <dbReference type="SAM" id="Phobius"/>
    </source>
</evidence>
<organism evidence="4 5">
    <name type="scientific">Fusarium oxysporum f. sp. lycopersici (strain 4287 / CBS 123668 / FGSC 9935 / NRRL 34936)</name>
    <name type="common">Fusarium vascular wilt of tomato</name>
    <dbReference type="NCBI Taxonomy" id="426428"/>
    <lineage>
        <taxon>Eukaryota</taxon>
        <taxon>Fungi</taxon>
        <taxon>Dikarya</taxon>
        <taxon>Ascomycota</taxon>
        <taxon>Pezizomycotina</taxon>
        <taxon>Sordariomycetes</taxon>
        <taxon>Hypocreomycetidae</taxon>
        <taxon>Hypocreales</taxon>
        <taxon>Nectriaceae</taxon>
        <taxon>Fusarium</taxon>
        <taxon>Fusarium oxysporum species complex</taxon>
    </lineage>
</organism>
<proteinExistence type="predicted"/>
<dbReference type="RefSeq" id="XP_018238379.1">
    <property type="nucleotide sequence ID" value="XM_018398827.1"/>
</dbReference>
<name>A0A0J9ULN0_FUSO4</name>
<keyword evidence="3" id="KW-0732">Signal</keyword>